<dbReference type="AlphaFoldDB" id="A0A136JDC7"/>
<dbReference type="STRING" id="196109.A0A136JDC7"/>
<protein>
    <recommendedName>
        <fullName evidence="2">Macro domain-containing protein</fullName>
    </recommendedName>
</protein>
<evidence type="ECO:0000259" key="2">
    <source>
        <dbReference type="PROSITE" id="PS51154"/>
    </source>
</evidence>
<dbReference type="PANTHER" id="PTHR11106:SF27">
    <property type="entry name" value="MACRO DOMAIN-CONTAINING PROTEIN"/>
    <property type="match status" value="1"/>
</dbReference>
<name>A0A136JDC7_9PEZI</name>
<dbReference type="OrthoDB" id="6077599at2759"/>
<dbReference type="EMBL" id="KQ964246">
    <property type="protein sequence ID" value="KXJ95144.1"/>
    <property type="molecule type" value="Genomic_DNA"/>
</dbReference>
<sequence>MTPTPASEIPTLTLLYKLHKLGPSRQLPLMAGASPAHNDRIGLLRGDITSLAIGAIVNAANESLMGGGGVDGAIHRAAGRGLLEECATLRGCDTGSAKMTDAYNLPCDKVIHAVGPVYDDEHPLRSEEKLAGCYRTALELAVRHGVRTVAFAGISTGIYGYPSMDAAMVACGTVKTFLETGEGKEGIDKVVFVTFEEKDVRAYNSVLPRFFPPAGGHLDEDDNSAKMAATEAEVKAQQLPSVPTTDPAEAGNPAPKKQRQDEDGA</sequence>
<dbReference type="PROSITE" id="PS51154">
    <property type="entry name" value="MACRO"/>
    <property type="match status" value="1"/>
</dbReference>
<dbReference type="Gene3D" id="3.40.220.10">
    <property type="entry name" value="Leucine Aminopeptidase, subunit E, domain 1"/>
    <property type="match status" value="1"/>
</dbReference>
<accession>A0A136JDC7</accession>
<reference evidence="4" key="1">
    <citation type="submission" date="2016-02" db="EMBL/GenBank/DDBJ databases">
        <title>Draft genome sequence of Microdochium bolleyi, a fungal endophyte of beachgrass.</title>
        <authorList>
            <consortium name="DOE Joint Genome Institute"/>
            <person name="David A.S."/>
            <person name="May G."/>
            <person name="Haridas S."/>
            <person name="Lim J."/>
            <person name="Wang M."/>
            <person name="Labutti K."/>
            <person name="Lipzen A."/>
            <person name="Barry K."/>
            <person name="Grigoriev I.V."/>
        </authorList>
    </citation>
    <scope>NUCLEOTIDE SEQUENCE [LARGE SCALE GENOMIC DNA]</scope>
    <source>
        <strain evidence="4">J235TASD1</strain>
    </source>
</reference>
<keyword evidence="4" id="KW-1185">Reference proteome</keyword>
<dbReference type="CDD" id="cd02908">
    <property type="entry name" value="Macro_OAADPr_deacetylase"/>
    <property type="match status" value="1"/>
</dbReference>
<dbReference type="SUPFAM" id="SSF52949">
    <property type="entry name" value="Macro domain-like"/>
    <property type="match status" value="1"/>
</dbReference>
<feature type="region of interest" description="Disordered" evidence="1">
    <location>
        <begin position="215"/>
        <end position="265"/>
    </location>
</feature>
<dbReference type="InParanoid" id="A0A136JDC7"/>
<gene>
    <name evidence="3" type="ORF">Micbo1qcDRAFT_171554</name>
</gene>
<proteinExistence type="predicted"/>
<evidence type="ECO:0000256" key="1">
    <source>
        <dbReference type="SAM" id="MobiDB-lite"/>
    </source>
</evidence>
<dbReference type="Proteomes" id="UP000070501">
    <property type="component" value="Unassembled WGS sequence"/>
</dbReference>
<dbReference type="PANTHER" id="PTHR11106">
    <property type="entry name" value="GANGLIOSIDE INDUCED DIFFERENTIATION ASSOCIATED PROTEIN 2-RELATED"/>
    <property type="match status" value="1"/>
</dbReference>
<dbReference type="InterPro" id="IPR002589">
    <property type="entry name" value="Macro_dom"/>
</dbReference>
<dbReference type="SMART" id="SM00506">
    <property type="entry name" value="A1pp"/>
    <property type="match status" value="1"/>
</dbReference>
<organism evidence="3 4">
    <name type="scientific">Microdochium bolleyi</name>
    <dbReference type="NCBI Taxonomy" id="196109"/>
    <lineage>
        <taxon>Eukaryota</taxon>
        <taxon>Fungi</taxon>
        <taxon>Dikarya</taxon>
        <taxon>Ascomycota</taxon>
        <taxon>Pezizomycotina</taxon>
        <taxon>Sordariomycetes</taxon>
        <taxon>Xylariomycetidae</taxon>
        <taxon>Xylariales</taxon>
        <taxon>Microdochiaceae</taxon>
        <taxon>Microdochium</taxon>
    </lineage>
</organism>
<dbReference type="InterPro" id="IPR043472">
    <property type="entry name" value="Macro_dom-like"/>
</dbReference>
<dbReference type="Pfam" id="PF01661">
    <property type="entry name" value="Macro"/>
    <property type="match status" value="1"/>
</dbReference>
<evidence type="ECO:0000313" key="3">
    <source>
        <dbReference type="EMBL" id="KXJ95144.1"/>
    </source>
</evidence>
<feature type="domain" description="Macro" evidence="2">
    <location>
        <begin position="28"/>
        <end position="211"/>
    </location>
</feature>
<evidence type="ECO:0000313" key="4">
    <source>
        <dbReference type="Proteomes" id="UP000070501"/>
    </source>
</evidence>